<evidence type="ECO:0000256" key="2">
    <source>
        <dbReference type="ARBA" id="ARBA00005099"/>
    </source>
</evidence>
<dbReference type="RefSeq" id="WP_349641716.1">
    <property type="nucleotide sequence ID" value="NZ_CAWVOH010000001.1"/>
</dbReference>
<dbReference type="NCBIfam" id="NF003764">
    <property type="entry name" value="PRK05355.1"/>
    <property type="match status" value="1"/>
</dbReference>
<keyword evidence="5 11" id="KW-0028">Amino-acid biosynthesis</keyword>
<dbReference type="Proteomes" id="UP001314241">
    <property type="component" value="Unassembled WGS sequence"/>
</dbReference>
<dbReference type="PIRSF" id="PIRSF000525">
    <property type="entry name" value="SerC"/>
    <property type="match status" value="1"/>
</dbReference>
<sequence length="361" mass="39668">MQSFNFSAGPAVLPASVLSQIQRDLQEAQGSQTSILEISHRSATFQKIIDQAQKRLRDLMKIPNDYAVLFIQGGGSLQFEMMPLNFANKTGKVAVLDSGSFAHKAALAATAVGKEGVEVASSRAEKYRFLPSLPSDFDPADYDYLHITANNTIEGTAYHANNLPQTTGRLVADMSSNILAEPYDITKFDAVFAGAQKNLGPAGITLAIVKKEWLAEQTLHNVGPMMSYQTYIDKDSLYNTPPVFAIYALNLVLGWLEEQGGVEVMFKKHQVMAGKLYDYLDHSDFYHALVKGDQRSWTNVVFTTGDAKRDAAIAEKADKAGLHNLAGHRSVGGFRASMYNAQADEAVEALITFLEQVRKEY</sequence>
<keyword evidence="4 11" id="KW-0032">Aminotransferase</keyword>
<keyword evidence="11" id="KW-0963">Cytoplasm</keyword>
<dbReference type="EMBL" id="CAWVOH010000001">
    <property type="protein sequence ID" value="CAK8054178.1"/>
    <property type="molecule type" value="Genomic_DNA"/>
</dbReference>
<evidence type="ECO:0000256" key="5">
    <source>
        <dbReference type="ARBA" id="ARBA00022605"/>
    </source>
</evidence>
<evidence type="ECO:0000256" key="8">
    <source>
        <dbReference type="ARBA" id="ARBA00023299"/>
    </source>
</evidence>
<comment type="catalytic activity">
    <reaction evidence="10 11">
        <text>O-phospho-L-serine + 2-oxoglutarate = 3-phosphooxypyruvate + L-glutamate</text>
        <dbReference type="Rhea" id="RHEA:14329"/>
        <dbReference type="ChEBI" id="CHEBI:16810"/>
        <dbReference type="ChEBI" id="CHEBI:18110"/>
        <dbReference type="ChEBI" id="CHEBI:29985"/>
        <dbReference type="ChEBI" id="CHEBI:57524"/>
        <dbReference type="EC" id="2.6.1.52"/>
    </reaction>
</comment>
<feature type="binding site" evidence="11">
    <location>
        <position position="152"/>
    </location>
    <ligand>
        <name>pyridoxal 5'-phosphate</name>
        <dbReference type="ChEBI" id="CHEBI:597326"/>
    </ligand>
</feature>
<evidence type="ECO:0000256" key="9">
    <source>
        <dbReference type="ARBA" id="ARBA00047630"/>
    </source>
</evidence>
<evidence type="ECO:0000259" key="12">
    <source>
        <dbReference type="Pfam" id="PF00266"/>
    </source>
</evidence>
<reference evidence="13 14" key="1">
    <citation type="submission" date="2024-01" db="EMBL/GenBank/DDBJ databases">
        <authorList>
            <person name="Botero Cardona J."/>
        </authorList>
    </citation>
    <scope>NUCLEOTIDE SEQUENCE [LARGE SCALE GENOMIC DNA]</scope>
    <source>
        <strain evidence="13 14">LMG 33000</strain>
    </source>
</reference>
<evidence type="ECO:0000256" key="11">
    <source>
        <dbReference type="HAMAP-Rule" id="MF_00160"/>
    </source>
</evidence>
<accession>A0ABP0EPN5</accession>
<comment type="pathway">
    <text evidence="2 11">Amino-acid biosynthesis; L-serine biosynthesis; L-serine from 3-phospho-D-glycerate: step 2/3.</text>
</comment>
<organism evidence="13 14">
    <name type="scientific">Eupransor demetentiae</name>
    <dbReference type="NCBI Taxonomy" id="3109584"/>
    <lineage>
        <taxon>Bacteria</taxon>
        <taxon>Bacillati</taxon>
        <taxon>Bacillota</taxon>
        <taxon>Bacilli</taxon>
        <taxon>Lactobacillales</taxon>
        <taxon>Lactobacillaceae</taxon>
        <taxon>Eupransor</taxon>
    </lineage>
</organism>
<comment type="function">
    <text evidence="1 11">Catalyzes the reversible conversion of 3-phosphohydroxypyruvate to phosphoserine and of 3-hydroxy-2-oxo-4-phosphonooxybutanoate to phosphohydroxythreonine.</text>
</comment>
<feature type="binding site" evidence="11">
    <location>
        <position position="101"/>
    </location>
    <ligand>
        <name>pyridoxal 5'-phosphate</name>
        <dbReference type="ChEBI" id="CHEBI:597326"/>
    </ligand>
</feature>
<keyword evidence="14" id="KW-1185">Reference proteome</keyword>
<comment type="catalytic activity">
    <reaction evidence="9 11">
        <text>4-(phosphooxy)-L-threonine + 2-oxoglutarate = (R)-3-hydroxy-2-oxo-4-phosphooxybutanoate + L-glutamate</text>
        <dbReference type="Rhea" id="RHEA:16573"/>
        <dbReference type="ChEBI" id="CHEBI:16810"/>
        <dbReference type="ChEBI" id="CHEBI:29985"/>
        <dbReference type="ChEBI" id="CHEBI:58452"/>
        <dbReference type="ChEBI" id="CHEBI:58538"/>
        <dbReference type="EC" id="2.6.1.52"/>
    </reaction>
</comment>
<dbReference type="SUPFAM" id="SSF53383">
    <property type="entry name" value="PLP-dependent transferases"/>
    <property type="match status" value="1"/>
</dbReference>
<evidence type="ECO:0000256" key="7">
    <source>
        <dbReference type="ARBA" id="ARBA00022898"/>
    </source>
</evidence>
<comment type="caution">
    <text evidence="11">Lacks conserved residue(s) required for the propagation of feature annotation.</text>
</comment>
<dbReference type="Gene3D" id="3.90.1150.10">
    <property type="entry name" value="Aspartate Aminotransferase, domain 1"/>
    <property type="match status" value="1"/>
</dbReference>
<comment type="cofactor">
    <cofactor evidence="11">
        <name>pyridoxal 5'-phosphate</name>
        <dbReference type="ChEBI" id="CHEBI:597326"/>
    </cofactor>
    <text evidence="11">Binds 1 pyridoxal phosphate per subunit.</text>
</comment>
<proteinExistence type="inferred from homology"/>
<evidence type="ECO:0000313" key="14">
    <source>
        <dbReference type="Proteomes" id="UP001314241"/>
    </source>
</evidence>
<keyword evidence="6 11" id="KW-0808">Transferase</keyword>
<comment type="subcellular location">
    <subcellularLocation>
        <location evidence="11">Cytoplasm</location>
    </subcellularLocation>
</comment>
<dbReference type="InterPro" id="IPR020578">
    <property type="entry name" value="Aminotrans_V_PyrdxlP_BS"/>
</dbReference>
<comment type="caution">
    <text evidence="13">The sequence shown here is derived from an EMBL/GenBank/DDBJ whole genome shotgun (WGS) entry which is preliminary data.</text>
</comment>
<dbReference type="InterPro" id="IPR015424">
    <property type="entry name" value="PyrdxlP-dep_Trfase"/>
</dbReference>
<comment type="similarity">
    <text evidence="3 11">Belongs to the class-V pyridoxal-phosphate-dependent aminotransferase family. SerC subfamily.</text>
</comment>
<gene>
    <name evidence="11" type="primary">serC</name>
    <name evidence="13" type="ORF">R54876_GBNLAHCA_00739</name>
</gene>
<evidence type="ECO:0000256" key="10">
    <source>
        <dbReference type="ARBA" id="ARBA00049007"/>
    </source>
</evidence>
<feature type="binding site" evidence="11">
    <location>
        <begin position="75"/>
        <end position="76"/>
    </location>
    <ligand>
        <name>pyridoxal 5'-phosphate</name>
        <dbReference type="ChEBI" id="CHEBI:597326"/>
    </ligand>
</feature>
<dbReference type="InterPro" id="IPR015422">
    <property type="entry name" value="PyrdxlP-dep_Trfase_small"/>
</dbReference>
<evidence type="ECO:0000313" key="13">
    <source>
        <dbReference type="EMBL" id="CAK8054178.1"/>
    </source>
</evidence>
<dbReference type="PANTHER" id="PTHR43247">
    <property type="entry name" value="PHOSPHOSERINE AMINOTRANSFERASE"/>
    <property type="match status" value="1"/>
</dbReference>
<dbReference type="InterPro" id="IPR015421">
    <property type="entry name" value="PyrdxlP-dep_Trfase_major"/>
</dbReference>
<feature type="binding site" evidence="11">
    <location>
        <position position="196"/>
    </location>
    <ligand>
        <name>pyridoxal 5'-phosphate</name>
        <dbReference type="ChEBI" id="CHEBI:597326"/>
    </ligand>
</feature>
<dbReference type="PANTHER" id="PTHR43247:SF1">
    <property type="entry name" value="PHOSPHOSERINE AMINOTRANSFERASE"/>
    <property type="match status" value="1"/>
</dbReference>
<evidence type="ECO:0000256" key="3">
    <source>
        <dbReference type="ARBA" id="ARBA00006904"/>
    </source>
</evidence>
<feature type="modified residue" description="N6-(pyridoxal phosphate)lysine" evidence="11">
    <location>
        <position position="197"/>
    </location>
</feature>
<dbReference type="Gene3D" id="3.40.640.10">
    <property type="entry name" value="Type I PLP-dependent aspartate aminotransferase-like (Major domain)"/>
    <property type="match status" value="1"/>
</dbReference>
<name>A0ABP0EPN5_9LACO</name>
<feature type="binding site" evidence="11">
    <location>
        <position position="173"/>
    </location>
    <ligand>
        <name>pyridoxal 5'-phosphate</name>
        <dbReference type="ChEBI" id="CHEBI:597326"/>
    </ligand>
</feature>
<comment type="subunit">
    <text evidence="11">Homodimer.</text>
</comment>
<dbReference type="Pfam" id="PF00266">
    <property type="entry name" value="Aminotran_5"/>
    <property type="match status" value="1"/>
</dbReference>
<dbReference type="HAMAP" id="MF_00160">
    <property type="entry name" value="SerC_aminotrans_5"/>
    <property type="match status" value="1"/>
</dbReference>
<evidence type="ECO:0000256" key="1">
    <source>
        <dbReference type="ARBA" id="ARBA00003483"/>
    </source>
</evidence>
<keyword evidence="7 11" id="KW-0663">Pyridoxal phosphate</keyword>
<protein>
    <recommendedName>
        <fullName evidence="11">Phosphoserine aminotransferase</fullName>
        <ecNumber evidence="11">2.6.1.52</ecNumber>
    </recommendedName>
    <alternativeName>
        <fullName evidence="11">Phosphohydroxythreonine aminotransferase</fullName>
        <shortName evidence="11">PSAT</shortName>
    </alternativeName>
</protein>
<dbReference type="InterPro" id="IPR000192">
    <property type="entry name" value="Aminotrans_V_dom"/>
</dbReference>
<dbReference type="PROSITE" id="PS00595">
    <property type="entry name" value="AA_TRANSFER_CLASS_5"/>
    <property type="match status" value="1"/>
</dbReference>
<keyword evidence="8 11" id="KW-0718">Serine biosynthesis</keyword>
<feature type="binding site" evidence="11">
    <location>
        <begin position="239"/>
        <end position="240"/>
    </location>
    <ligand>
        <name>pyridoxal 5'-phosphate</name>
        <dbReference type="ChEBI" id="CHEBI:597326"/>
    </ligand>
</feature>
<evidence type="ECO:0000256" key="6">
    <source>
        <dbReference type="ARBA" id="ARBA00022679"/>
    </source>
</evidence>
<feature type="domain" description="Aminotransferase class V" evidence="12">
    <location>
        <begin position="4"/>
        <end position="350"/>
    </location>
</feature>
<evidence type="ECO:0000256" key="4">
    <source>
        <dbReference type="ARBA" id="ARBA00022576"/>
    </source>
</evidence>
<dbReference type="InterPro" id="IPR022278">
    <property type="entry name" value="Pser_aminoTfrase"/>
</dbReference>
<dbReference type="EC" id="2.6.1.52" evidence="11"/>
<feature type="binding site" evidence="11">
    <location>
        <position position="41"/>
    </location>
    <ligand>
        <name>L-glutamate</name>
        <dbReference type="ChEBI" id="CHEBI:29985"/>
    </ligand>
</feature>
<dbReference type="GO" id="GO:0004648">
    <property type="term" value="F:O-phospho-L-serine:2-oxoglutarate aminotransferase activity"/>
    <property type="evidence" value="ECO:0007669"/>
    <property type="project" value="UniProtKB-EC"/>
</dbReference>